<dbReference type="InterPro" id="IPR009011">
    <property type="entry name" value="Man6P_isomerase_rcpt-bd_dom_sf"/>
</dbReference>
<gene>
    <name evidence="1" type="ORF">J0S82_008168</name>
</gene>
<evidence type="ECO:0000313" key="2">
    <source>
        <dbReference type="Proteomes" id="UP000700334"/>
    </source>
</evidence>
<dbReference type="SUPFAM" id="SSF50911">
    <property type="entry name" value="Mannose 6-phosphate receptor domain"/>
    <property type="match status" value="1"/>
</dbReference>
<organism evidence="1 2">
    <name type="scientific">Galemys pyrenaicus</name>
    <name type="common">Iberian desman</name>
    <name type="synonym">Pyrenean desman</name>
    <dbReference type="NCBI Taxonomy" id="202257"/>
    <lineage>
        <taxon>Eukaryota</taxon>
        <taxon>Metazoa</taxon>
        <taxon>Chordata</taxon>
        <taxon>Craniata</taxon>
        <taxon>Vertebrata</taxon>
        <taxon>Euteleostomi</taxon>
        <taxon>Mammalia</taxon>
        <taxon>Eutheria</taxon>
        <taxon>Laurasiatheria</taxon>
        <taxon>Eulipotyphla</taxon>
        <taxon>Talpidae</taxon>
        <taxon>Galemys</taxon>
    </lineage>
</organism>
<protein>
    <submittedName>
        <fullName evidence="1">Cation-dependent mannose-6-phosphate receptor</fullName>
    </submittedName>
</protein>
<keyword evidence="1" id="KW-0675">Receptor</keyword>
<keyword evidence="2" id="KW-1185">Reference proteome</keyword>
<reference evidence="1" key="1">
    <citation type="journal article" date="2021" name="Evol. Appl.">
        <title>The genome of the Pyrenean desman and the effects of bottlenecks and inbreeding on the genomic landscape of an endangered species.</title>
        <authorList>
            <person name="Escoda L."/>
            <person name="Castresana J."/>
        </authorList>
    </citation>
    <scope>NUCLEOTIDE SEQUENCE</scope>
    <source>
        <strain evidence="1">IBE-C5619</strain>
    </source>
</reference>
<dbReference type="OrthoDB" id="29460at2759"/>
<comment type="caution">
    <text evidence="1">The sequence shown here is derived from an EMBL/GenBank/DDBJ whole genome shotgun (WGS) entry which is preliminary data.</text>
</comment>
<sequence length="73" mass="8249">MLIYKGGDEYDSHCGQERRRAVVMISCNRHTLAVSRAQLHERRRLEPPPVGRRCLSGLGACAVGRRREKALCT</sequence>
<accession>A0A8J6AJU3</accession>
<proteinExistence type="predicted"/>
<evidence type="ECO:0000313" key="1">
    <source>
        <dbReference type="EMBL" id="KAG8520726.1"/>
    </source>
</evidence>
<dbReference type="AlphaFoldDB" id="A0A8J6AJU3"/>
<name>A0A8J6AJU3_GALPY</name>
<dbReference type="Pfam" id="PF02157">
    <property type="entry name" value="Man-6-P_recep"/>
    <property type="match status" value="1"/>
</dbReference>
<dbReference type="Proteomes" id="UP000700334">
    <property type="component" value="Unassembled WGS sequence"/>
</dbReference>
<dbReference type="EMBL" id="JAGFMF010011522">
    <property type="protein sequence ID" value="KAG8520726.1"/>
    <property type="molecule type" value="Genomic_DNA"/>
</dbReference>
<dbReference type="InterPro" id="IPR028927">
    <property type="entry name" value="Man-6-P_rcpt"/>
</dbReference>